<dbReference type="GO" id="GO:0008242">
    <property type="term" value="F:omega peptidase activity"/>
    <property type="evidence" value="ECO:0007669"/>
    <property type="project" value="UniProtKB-EC"/>
</dbReference>
<accession>A0A1B6FVD6</accession>
<dbReference type="GO" id="GO:0006508">
    <property type="term" value="P:proteolysis"/>
    <property type="evidence" value="ECO:0007669"/>
    <property type="project" value="InterPro"/>
</dbReference>
<evidence type="ECO:0000256" key="8">
    <source>
        <dbReference type="SAM" id="MobiDB-lite"/>
    </source>
</evidence>
<organism evidence="11">
    <name type="scientific">Cuerna arida</name>
    <dbReference type="NCBI Taxonomy" id="1464854"/>
    <lineage>
        <taxon>Eukaryota</taxon>
        <taxon>Metazoa</taxon>
        <taxon>Ecdysozoa</taxon>
        <taxon>Arthropoda</taxon>
        <taxon>Hexapoda</taxon>
        <taxon>Insecta</taxon>
        <taxon>Pterygota</taxon>
        <taxon>Neoptera</taxon>
        <taxon>Paraneoptera</taxon>
        <taxon>Hemiptera</taxon>
        <taxon>Auchenorrhyncha</taxon>
        <taxon>Membracoidea</taxon>
        <taxon>Cicadellidae</taxon>
        <taxon>Cicadellinae</taxon>
        <taxon>Proconiini</taxon>
        <taxon>Cuerna</taxon>
    </lineage>
</organism>
<protein>
    <recommendedName>
        <fullName evidence="5">acylaminoacyl-peptidase</fullName>
        <ecNumber evidence="5">3.4.19.1</ecNumber>
    </recommendedName>
</protein>
<dbReference type="Gene3D" id="3.40.50.1820">
    <property type="entry name" value="alpha/beta hydrolase"/>
    <property type="match status" value="1"/>
</dbReference>
<evidence type="ECO:0000256" key="6">
    <source>
        <dbReference type="ARBA" id="ARBA00022490"/>
    </source>
</evidence>
<dbReference type="Pfam" id="PF19283">
    <property type="entry name" value="APEH_N"/>
    <property type="match status" value="1"/>
</dbReference>
<feature type="region of interest" description="Disordered" evidence="8">
    <location>
        <begin position="158"/>
        <end position="178"/>
    </location>
</feature>
<comment type="similarity">
    <text evidence="3">Belongs to the peptidase S9C family.</text>
</comment>
<dbReference type="PANTHER" id="PTHR42776:SF4">
    <property type="entry name" value="ACYLAMINO-ACID-RELEASING ENZYME"/>
    <property type="match status" value="1"/>
</dbReference>
<dbReference type="InterPro" id="IPR001375">
    <property type="entry name" value="Peptidase_S9_cat"/>
</dbReference>
<evidence type="ECO:0000256" key="1">
    <source>
        <dbReference type="ARBA" id="ARBA00000721"/>
    </source>
</evidence>
<evidence type="ECO:0000256" key="7">
    <source>
        <dbReference type="ARBA" id="ARBA00022801"/>
    </source>
</evidence>
<reference evidence="11" key="1">
    <citation type="submission" date="2015-11" db="EMBL/GenBank/DDBJ databases">
        <title>De novo transcriptome assembly of four potential Pierce s Disease insect vectors from Arizona vineyards.</title>
        <authorList>
            <person name="Tassone E.E."/>
        </authorList>
    </citation>
    <scope>NUCLEOTIDE SEQUENCE</scope>
</reference>
<proteinExistence type="inferred from homology"/>
<keyword evidence="7" id="KW-0378">Hydrolase</keyword>
<dbReference type="InterPro" id="IPR029058">
    <property type="entry name" value="AB_hydrolase_fold"/>
</dbReference>
<gene>
    <name evidence="11" type="ORF">g.32372</name>
</gene>
<dbReference type="EC" id="3.4.19.1" evidence="5"/>
<evidence type="ECO:0000256" key="3">
    <source>
        <dbReference type="ARBA" id="ARBA00010040"/>
    </source>
</evidence>
<feature type="compositionally biased region" description="Basic and acidic residues" evidence="8">
    <location>
        <begin position="164"/>
        <end position="178"/>
    </location>
</feature>
<evidence type="ECO:0000313" key="11">
    <source>
        <dbReference type="EMBL" id="JAS54166.1"/>
    </source>
</evidence>
<feature type="domain" description="Acylamino-acid-releasing enzyme N-terminal" evidence="10">
    <location>
        <begin position="16"/>
        <end position="411"/>
    </location>
</feature>
<evidence type="ECO:0000259" key="9">
    <source>
        <dbReference type="Pfam" id="PF00326"/>
    </source>
</evidence>
<evidence type="ECO:0000259" key="10">
    <source>
        <dbReference type="Pfam" id="PF19283"/>
    </source>
</evidence>
<dbReference type="EMBL" id="GECZ01015603">
    <property type="protein sequence ID" value="JAS54166.1"/>
    <property type="molecule type" value="Transcribed_RNA"/>
</dbReference>
<dbReference type="GO" id="GO:0004252">
    <property type="term" value="F:serine-type endopeptidase activity"/>
    <property type="evidence" value="ECO:0007669"/>
    <property type="project" value="TreeGrafter"/>
</dbReference>
<dbReference type="Pfam" id="PF00326">
    <property type="entry name" value="Peptidase_S9"/>
    <property type="match status" value="1"/>
</dbReference>
<comment type="subunit">
    <text evidence="4">Homotetramer.</text>
</comment>
<dbReference type="SUPFAM" id="SSF82171">
    <property type="entry name" value="DPP6 N-terminal domain-like"/>
    <property type="match status" value="1"/>
</dbReference>
<keyword evidence="6" id="KW-0963">Cytoplasm</keyword>
<comment type="catalytic activity">
    <reaction evidence="1">
        <text>Cleavage of an N-acetyl or N-formyl amino acid from the N-terminus of a polypeptide.</text>
        <dbReference type="EC" id="3.4.19.1"/>
    </reaction>
</comment>
<dbReference type="GO" id="GO:0005737">
    <property type="term" value="C:cytoplasm"/>
    <property type="evidence" value="ECO:0007669"/>
    <property type="project" value="UniProtKB-SubCell"/>
</dbReference>
<feature type="domain" description="Peptidase S9 prolyl oligopeptidase catalytic" evidence="9">
    <location>
        <begin position="492"/>
        <end position="702"/>
    </location>
</feature>
<evidence type="ECO:0000256" key="4">
    <source>
        <dbReference type="ARBA" id="ARBA00011881"/>
    </source>
</evidence>
<sequence length="705" mass="78066">MALQVEQLVAKYRAVSQFPALTAARILRKEGDHLTVTSTWSQRCLEKGKNTKFCQTHLLQGKSVIHTSPIEMSTELLSAFSPSGICRAVLREFTQPDGGSKKQHLEIWTDNRLSQLVDLSLADQHGEVYTSGEFCCLEWSPCEKKLLYVAEKKQPKAEPFYPSKPKDKDSVVPEEKLPKKGEEHVYRQDWGETLAGRHHPVLCVCDLVTGTVTVPDGIPDNLSVGQALFVPDGIVGVGWHHEPRRLGIVYCTNRLSYVFHLSEDGTFVKLSGEGFGAHSPRLSPNQDYLVWLQRPAQGPHHGCHQLVKAVWGALPHPVVPMVASHVQCASGHKFYGLYCQSLPSRCFSDNSTLLLSTAQQTAARSYVVNTETGDLYQIENERGSLVVVDVIDNMVLCSSSEEDTPSGLLLGEVSGHSVLMRSLLQRKPIPLPDSKPGLRVFQLQAEGQDSVINYNAIYYGPMVGDAKSVPLIVWPHGGPHSCFFEWYSVFNQFFISAGFATLQVNYRGSTGQGQESVDFLPGRVGDTDVKDCHQATLTALSALPCLDPDRVVLYGGSHGGFLVTHLSGQYPDFYKAVVARNPVVDLISAFHLSDIPDWAAVEGGFLYTGKEQVEMTAEFYEKLRSVSPIQYADKVKAPTLLNIGMKDLRVPPSQGIQYYHTLKTYNIPCKMHVYDDNHSLMTVPADIDSTINAVLWFQKHLAPKS</sequence>
<dbReference type="InterPro" id="IPR045550">
    <property type="entry name" value="AARE_N"/>
</dbReference>
<evidence type="ECO:0000256" key="2">
    <source>
        <dbReference type="ARBA" id="ARBA00004496"/>
    </source>
</evidence>
<dbReference type="PANTHER" id="PTHR42776">
    <property type="entry name" value="SERINE PEPTIDASE S9 FAMILY MEMBER"/>
    <property type="match status" value="1"/>
</dbReference>
<dbReference type="AlphaFoldDB" id="A0A1B6FVD6"/>
<name>A0A1B6FVD6_9HEMI</name>
<dbReference type="SUPFAM" id="SSF53474">
    <property type="entry name" value="alpha/beta-Hydrolases"/>
    <property type="match status" value="1"/>
</dbReference>
<evidence type="ECO:0000256" key="5">
    <source>
        <dbReference type="ARBA" id="ARBA00012917"/>
    </source>
</evidence>
<comment type="subcellular location">
    <subcellularLocation>
        <location evidence="2">Cytoplasm</location>
    </subcellularLocation>
</comment>